<organism evidence="1">
    <name type="scientific">Enterobacter agglomerans</name>
    <name type="common">Erwinia herbicola</name>
    <name type="synonym">Pantoea agglomerans</name>
    <dbReference type="NCBI Taxonomy" id="549"/>
    <lineage>
        <taxon>Bacteria</taxon>
        <taxon>Pseudomonadati</taxon>
        <taxon>Pseudomonadota</taxon>
        <taxon>Gammaproteobacteria</taxon>
        <taxon>Enterobacterales</taxon>
        <taxon>Erwiniaceae</taxon>
        <taxon>Pantoea</taxon>
        <taxon>Pantoea agglomerans group</taxon>
    </lineage>
</organism>
<proteinExistence type="predicted"/>
<evidence type="ECO:0000313" key="1">
    <source>
        <dbReference type="EMBL" id="AAO39096.1"/>
    </source>
</evidence>
<dbReference type="EMBL" id="AY192157">
    <property type="protein sequence ID" value="AAO39096.1"/>
    <property type="molecule type" value="Genomic_DNA"/>
</dbReference>
<dbReference type="AlphaFoldDB" id="Q84FM1"/>
<name>Q84FM1_ENTAG</name>
<reference evidence="1" key="1">
    <citation type="submission" date="2002-12" db="EMBL/GenBank/DDBJ databases">
        <title>Andrimid biosynthetic gene cluster from Erwinia herbicola Eh335.</title>
        <authorList>
            <person name="Jin M."/>
            <person name="Beer S."/>
            <person name="Clardy J."/>
        </authorList>
    </citation>
    <scope>NUCLEOTIDE SEQUENCE</scope>
    <source>
        <strain evidence="1">Eh335</strain>
    </source>
</reference>
<sequence length="232" mass="26725">MFNPQIVPDNMKTLILNNYQSAIVDCLEDNLTENSVDLFSLNDSDDVKDDLIKRLETDGLIYENVIVDLRYNEEELLRSIFNGDANHKSNEIFSGRLVDDIHYLMQVLKRIVLTNMKLDGSKFFFLLKDDSFGYLDTNDSSPTYNESVMSMSKSLAKEYSRYNMVFNSLIIQPELKELTLNRQSKDLLKNYALKYKSNSYLDVSNFILSMIENNFPINGATIRLGNGVVDYV</sequence>
<accession>Q84FM1</accession>
<protein>
    <submittedName>
        <fullName evidence="1">AdmB</fullName>
    </submittedName>
</protein>